<evidence type="ECO:0000256" key="10">
    <source>
        <dbReference type="ARBA" id="ARBA00049506"/>
    </source>
</evidence>
<evidence type="ECO:0000256" key="11">
    <source>
        <dbReference type="SAM" id="Phobius"/>
    </source>
</evidence>
<feature type="transmembrane region" description="Helical" evidence="11">
    <location>
        <begin position="151"/>
        <end position="173"/>
    </location>
</feature>
<feature type="transmembrane region" description="Helical" evidence="11">
    <location>
        <begin position="179"/>
        <end position="202"/>
    </location>
</feature>
<proteinExistence type="predicted"/>
<comment type="subcellular location">
    <subcellularLocation>
        <location evidence="1">Endoplasmic reticulum membrane</location>
        <topology evidence="1">Multi-pass membrane protein</topology>
    </subcellularLocation>
</comment>
<dbReference type="AlphaFoldDB" id="A0A7J6SBU2"/>
<evidence type="ECO:0000256" key="5">
    <source>
        <dbReference type="ARBA" id="ARBA00022679"/>
    </source>
</evidence>
<feature type="transmembrane region" description="Helical" evidence="11">
    <location>
        <begin position="14"/>
        <end position="36"/>
    </location>
</feature>
<evidence type="ECO:0000256" key="1">
    <source>
        <dbReference type="ARBA" id="ARBA00004477"/>
    </source>
</evidence>
<accession>A0A7J6SBU2</accession>
<feature type="transmembrane region" description="Helical" evidence="11">
    <location>
        <begin position="275"/>
        <end position="292"/>
    </location>
</feature>
<dbReference type="GO" id="GO:0052925">
    <property type="term" value="F:dol-P-Man:Man(5)GlcNAc(2)-PP-Dol alpha-1,3-mannosyltransferase activity"/>
    <property type="evidence" value="ECO:0007669"/>
    <property type="project" value="UniProtKB-EC"/>
</dbReference>
<keyword evidence="4 12" id="KW-0328">Glycosyltransferase</keyword>
<dbReference type="PANTHER" id="PTHR12646">
    <property type="entry name" value="NOT56 - RELATED"/>
    <property type="match status" value="1"/>
</dbReference>
<evidence type="ECO:0000256" key="9">
    <source>
        <dbReference type="ARBA" id="ARBA00023136"/>
    </source>
</evidence>
<name>A0A7J6SBU2_PEROL</name>
<keyword evidence="5 12" id="KW-0808">Transferase</keyword>
<evidence type="ECO:0000256" key="3">
    <source>
        <dbReference type="ARBA" id="ARBA00011964"/>
    </source>
</evidence>
<feature type="transmembrane region" description="Helical" evidence="11">
    <location>
        <begin position="104"/>
        <end position="123"/>
    </location>
</feature>
<keyword evidence="7" id="KW-0256">Endoplasmic reticulum</keyword>
<feature type="transmembrane region" description="Helical" evidence="11">
    <location>
        <begin position="74"/>
        <end position="92"/>
    </location>
</feature>
<organism evidence="12 13">
    <name type="scientific">Perkinsus olseni</name>
    <name type="common">Perkinsus atlanticus</name>
    <dbReference type="NCBI Taxonomy" id="32597"/>
    <lineage>
        <taxon>Eukaryota</taxon>
        <taxon>Sar</taxon>
        <taxon>Alveolata</taxon>
        <taxon>Perkinsozoa</taxon>
        <taxon>Perkinsea</taxon>
        <taxon>Perkinsida</taxon>
        <taxon>Perkinsidae</taxon>
        <taxon>Perkinsus</taxon>
    </lineage>
</organism>
<dbReference type="InterPro" id="IPR007873">
    <property type="entry name" value="Glycosyltransferase_ALG3"/>
</dbReference>
<dbReference type="EMBL" id="JABANM010015873">
    <property type="protein sequence ID" value="KAF4730337.1"/>
    <property type="molecule type" value="Genomic_DNA"/>
</dbReference>
<protein>
    <recommendedName>
        <fullName evidence="3">dolichyl-P-Man:Man5GlcNAc2-PP-dolichol alpha-1,3-mannosyltransferase</fullName>
        <ecNumber evidence="3">2.4.1.258</ecNumber>
    </recommendedName>
</protein>
<feature type="transmembrane region" description="Helical" evidence="11">
    <location>
        <begin position="214"/>
        <end position="236"/>
    </location>
</feature>
<evidence type="ECO:0000313" key="12">
    <source>
        <dbReference type="EMBL" id="KAF4730337.1"/>
    </source>
</evidence>
<comment type="catalytic activity">
    <reaction evidence="10">
        <text>an alpha-D-Man-(1-&gt;2)-alpha-D-Man-(1-&gt;2)-alpha-D-Man-(1-&gt;3)-[alpha-D-Man-(1-&gt;6)]-beta-D-Man-(1-&gt;4)-beta-D-GlcNAc-(1-&gt;4)-alpha-D-GlcNAc-diphospho-di-trans,poly-cis-dolichol + a di-trans,poly-cis-dolichyl beta-D-mannosyl phosphate = an alpha-D-Man-(1-&gt;2)-alpha-D-Man-(1-&gt;2)-alpha-D-Man-(1-&gt;3)-[alpha-D-Man-(1-&gt;3)-alpha-D-Man-(1-&gt;6)]-beta-D-Man-(1-&gt;4)-beta-D-GlcNAc-(1-&gt;4)-alpha-D-GlcNAc-diphospho-di-trans,poly-cis-dolichol + a di-trans,poly-cis-dolichyl phosphate + H(+)</text>
        <dbReference type="Rhea" id="RHEA:29527"/>
        <dbReference type="Rhea" id="RHEA-COMP:19498"/>
        <dbReference type="Rhea" id="RHEA-COMP:19501"/>
        <dbReference type="Rhea" id="RHEA-COMP:19516"/>
        <dbReference type="Rhea" id="RHEA-COMP:19517"/>
        <dbReference type="ChEBI" id="CHEBI:15378"/>
        <dbReference type="ChEBI" id="CHEBI:57683"/>
        <dbReference type="ChEBI" id="CHEBI:58211"/>
        <dbReference type="ChEBI" id="CHEBI:132515"/>
        <dbReference type="ChEBI" id="CHEBI:132516"/>
        <dbReference type="EC" id="2.4.1.258"/>
    </reaction>
    <physiologicalReaction direction="left-to-right" evidence="10">
        <dbReference type="Rhea" id="RHEA:29528"/>
    </physiologicalReaction>
</comment>
<keyword evidence="8 11" id="KW-1133">Transmembrane helix</keyword>
<evidence type="ECO:0000256" key="7">
    <source>
        <dbReference type="ARBA" id="ARBA00022824"/>
    </source>
</evidence>
<keyword evidence="6 11" id="KW-0812">Transmembrane</keyword>
<evidence type="ECO:0000256" key="8">
    <source>
        <dbReference type="ARBA" id="ARBA00022989"/>
    </source>
</evidence>
<evidence type="ECO:0000256" key="6">
    <source>
        <dbReference type="ARBA" id="ARBA00022692"/>
    </source>
</evidence>
<reference evidence="12 13" key="1">
    <citation type="submission" date="2020-04" db="EMBL/GenBank/DDBJ databases">
        <title>Perkinsus olseni comparative genomics.</title>
        <authorList>
            <person name="Bogema D.R."/>
        </authorList>
    </citation>
    <scope>NUCLEOTIDE SEQUENCE [LARGE SCALE GENOMIC DNA]</scope>
    <source>
        <strain evidence="12">ATCC PRA-205</strain>
    </source>
</reference>
<evidence type="ECO:0000256" key="2">
    <source>
        <dbReference type="ARBA" id="ARBA00004922"/>
    </source>
</evidence>
<gene>
    <name evidence="12" type="primary">ALG3_2</name>
    <name evidence="12" type="ORF">FOZ62_010930</name>
</gene>
<keyword evidence="9 11" id="KW-0472">Membrane</keyword>
<dbReference type="Proteomes" id="UP000574390">
    <property type="component" value="Unassembled WGS sequence"/>
</dbReference>
<dbReference type="PANTHER" id="PTHR12646:SF0">
    <property type="entry name" value="DOL-P-MAN:MAN(5)GLCNAC(2)-PP-DOL ALPHA-1,3-MANNOSYLTRANSFERASE"/>
    <property type="match status" value="1"/>
</dbReference>
<evidence type="ECO:0000256" key="4">
    <source>
        <dbReference type="ARBA" id="ARBA00022676"/>
    </source>
</evidence>
<dbReference type="GO" id="GO:0005789">
    <property type="term" value="C:endoplasmic reticulum membrane"/>
    <property type="evidence" value="ECO:0007669"/>
    <property type="project" value="UniProtKB-SubCell"/>
</dbReference>
<dbReference type="EC" id="2.4.1.258" evidence="3"/>
<sequence>MRQLILDTIGGRRVSSVVACVLGLLLLEYVVCRFILARVPYTEIDWKAYMQEVEGWVVDGDTNYYHLKGDTGPLVYPAAFLYLYAALRWIAGGDGSDITAAQQVFFRLYLATVAVVLTCMAFSGRKKSIPLLYYALVCFSRRTHSIFLLRLFNDAWCVALVHLSVLLMVVLGYRRLGCIVYSLAVGVKMNAFLWAPGILAFLLGPGLPTGRRFFSTLCFVAVWCGIPQILIGLPFLTTHPIAYLHKSFELSRVFFYKWTVNFKFLPEEIFVSPELGLLLLAMTIILWLWFAFRKWLPSWVSQDPLLVLYSSNFIGVAMSRTIHYQFYCWYSFTIPYLLCRSQWTRNASIDFVIKIAVWGSIEYAYNVPPSSECRSLPKGTDFCDNPATPLSSALLQLAHVALLVGLARAQVGKKSAKLDSRLGAERPCSSILLHSLFTPPEWLTQRSGQQGYSPEEDSLSASMRATLPVAKRLCSPDPSAAEYPPNLAELVGSNVVASPLSAAVWAGSRSTMLPTKRLLCGATPHSVLHHLAVALNHNIVPVSSRY</sequence>
<dbReference type="Pfam" id="PF05208">
    <property type="entry name" value="ALG3"/>
    <property type="match status" value="1"/>
</dbReference>
<comment type="pathway">
    <text evidence="2">Protein modification; protein glycosylation.</text>
</comment>
<evidence type="ECO:0000313" key="13">
    <source>
        <dbReference type="Proteomes" id="UP000574390"/>
    </source>
</evidence>
<comment type="caution">
    <text evidence="12">The sequence shown here is derived from an EMBL/GenBank/DDBJ whole genome shotgun (WGS) entry which is preliminary data.</text>
</comment>